<comment type="caution">
    <text evidence="1">The sequence shown here is derived from an EMBL/GenBank/DDBJ whole genome shotgun (WGS) entry which is preliminary data.</text>
</comment>
<dbReference type="VEuPathDB" id="FungiDB:RhiirFUN_015512"/>
<dbReference type="AlphaFoldDB" id="A0A2N1NFM0"/>
<dbReference type="Gene3D" id="3.30.420.10">
    <property type="entry name" value="Ribonuclease H-like superfamily/Ribonuclease H"/>
    <property type="match status" value="1"/>
</dbReference>
<name>A0A2N1NFM0_9GLOM</name>
<proteinExistence type="predicted"/>
<evidence type="ECO:0000313" key="2">
    <source>
        <dbReference type="Proteomes" id="UP000233469"/>
    </source>
</evidence>
<sequence length="196" mass="22176">MGRSIPAYCCKVAILDKGFNMRGWSFPSEWLSSTHQPNIIILEDRLPISAQNPIISLPLVQDIWIHRWIDDDILKAQLMDIRNKLAERTSIEYYTDGSLRPSSPTSMGKQDPNLVYTDMGAAFCVNNKPVLSVQANVSLWPSSTRSELVAIFLALLTGSMNAKIKIYTDSQSAIYMINNQHNKSGRSSLILYYYLR</sequence>
<dbReference type="EMBL" id="LLXL01000421">
    <property type="protein sequence ID" value="PKK72712.1"/>
    <property type="molecule type" value="Genomic_DNA"/>
</dbReference>
<reference evidence="1 2" key="2">
    <citation type="submission" date="2017-10" db="EMBL/GenBank/DDBJ databases">
        <title>Extensive intraspecific genome diversity in a model arbuscular mycorrhizal fungus.</title>
        <authorList>
            <person name="Chen E.C.H."/>
            <person name="Morin E."/>
            <person name="Baudet D."/>
            <person name="Noel J."/>
            <person name="Ndikumana S."/>
            <person name="Charron P."/>
            <person name="St-Onge C."/>
            <person name="Giorgi J."/>
            <person name="Grigoriev I.V."/>
            <person name="Roux C."/>
            <person name="Martin F.M."/>
            <person name="Corradi N."/>
        </authorList>
    </citation>
    <scope>NUCLEOTIDE SEQUENCE [LARGE SCALE GENOMIC DNA]</scope>
    <source>
        <strain evidence="1 2">C2</strain>
    </source>
</reference>
<dbReference type="VEuPathDB" id="FungiDB:RhiirA1_475263"/>
<dbReference type="InterPro" id="IPR012337">
    <property type="entry name" value="RNaseH-like_sf"/>
</dbReference>
<dbReference type="GO" id="GO:0003676">
    <property type="term" value="F:nucleic acid binding"/>
    <property type="evidence" value="ECO:0007669"/>
    <property type="project" value="InterPro"/>
</dbReference>
<accession>A0A2N1NFM0</accession>
<evidence type="ECO:0000313" key="1">
    <source>
        <dbReference type="EMBL" id="PKK72712.1"/>
    </source>
</evidence>
<dbReference type="Proteomes" id="UP000233469">
    <property type="component" value="Unassembled WGS sequence"/>
</dbReference>
<dbReference type="VEuPathDB" id="FungiDB:FUN_006621"/>
<reference evidence="1 2" key="1">
    <citation type="submission" date="2016-04" db="EMBL/GenBank/DDBJ databases">
        <title>Genome analyses suggest a sexual origin of heterokaryosis in a supposedly ancient asexual fungus.</title>
        <authorList>
            <person name="Ropars J."/>
            <person name="Sedzielewska K."/>
            <person name="Noel J."/>
            <person name="Charron P."/>
            <person name="Farinelli L."/>
            <person name="Marton T."/>
            <person name="Kruger M."/>
            <person name="Pelin A."/>
            <person name="Brachmann A."/>
            <person name="Corradi N."/>
        </authorList>
    </citation>
    <scope>NUCLEOTIDE SEQUENCE [LARGE SCALE GENOMIC DNA]</scope>
    <source>
        <strain evidence="1 2">C2</strain>
    </source>
</reference>
<dbReference type="SUPFAM" id="SSF53098">
    <property type="entry name" value="Ribonuclease H-like"/>
    <property type="match status" value="1"/>
</dbReference>
<dbReference type="InterPro" id="IPR036397">
    <property type="entry name" value="RNaseH_sf"/>
</dbReference>
<organism evidence="1 2">
    <name type="scientific">Rhizophagus irregularis</name>
    <dbReference type="NCBI Taxonomy" id="588596"/>
    <lineage>
        <taxon>Eukaryota</taxon>
        <taxon>Fungi</taxon>
        <taxon>Fungi incertae sedis</taxon>
        <taxon>Mucoromycota</taxon>
        <taxon>Glomeromycotina</taxon>
        <taxon>Glomeromycetes</taxon>
        <taxon>Glomerales</taxon>
        <taxon>Glomeraceae</taxon>
        <taxon>Rhizophagus</taxon>
    </lineage>
</organism>
<gene>
    <name evidence="1" type="ORF">RhiirC2_710162</name>
</gene>
<protein>
    <submittedName>
        <fullName evidence="1">Uncharacterized protein</fullName>
    </submittedName>
</protein>